<gene>
    <name evidence="2" type="ORF">MM415B02408_0016</name>
</gene>
<sequence>MSAGNPNFKNGWEGGPGRPKGSVSGRAQCLAVLDALLKEAGNQEALRKKLQEYFDNDPAKFMLKYVYPVVPKDVLLKTGDDESSVDIRVIIGHGND</sequence>
<accession>A0A6M3LAB4</accession>
<evidence type="ECO:0000256" key="1">
    <source>
        <dbReference type="SAM" id="MobiDB-lite"/>
    </source>
</evidence>
<proteinExistence type="predicted"/>
<name>A0A6M3LAB4_9ZZZZ</name>
<feature type="region of interest" description="Disordered" evidence="1">
    <location>
        <begin position="1"/>
        <end position="24"/>
    </location>
</feature>
<dbReference type="AlphaFoldDB" id="A0A6M3LAB4"/>
<protein>
    <submittedName>
        <fullName evidence="2">Uncharacterized protein</fullName>
    </submittedName>
</protein>
<organism evidence="2">
    <name type="scientific">viral metagenome</name>
    <dbReference type="NCBI Taxonomy" id="1070528"/>
    <lineage>
        <taxon>unclassified sequences</taxon>
        <taxon>metagenomes</taxon>
        <taxon>organismal metagenomes</taxon>
    </lineage>
</organism>
<reference evidence="2" key="1">
    <citation type="submission" date="2020-03" db="EMBL/GenBank/DDBJ databases">
        <title>The deep terrestrial virosphere.</title>
        <authorList>
            <person name="Holmfeldt K."/>
            <person name="Nilsson E."/>
            <person name="Simone D."/>
            <person name="Lopez-Fernandez M."/>
            <person name="Wu X."/>
            <person name="de Brujin I."/>
            <person name="Lundin D."/>
            <person name="Andersson A."/>
            <person name="Bertilsson S."/>
            <person name="Dopson M."/>
        </authorList>
    </citation>
    <scope>NUCLEOTIDE SEQUENCE</scope>
    <source>
        <strain evidence="2">MM415B02408</strain>
    </source>
</reference>
<evidence type="ECO:0000313" key="2">
    <source>
        <dbReference type="EMBL" id="QJA90284.1"/>
    </source>
</evidence>
<dbReference type="EMBL" id="MT142902">
    <property type="protein sequence ID" value="QJA90284.1"/>
    <property type="molecule type" value="Genomic_DNA"/>
</dbReference>